<keyword evidence="1" id="KW-0812">Transmembrane</keyword>
<feature type="transmembrane region" description="Helical" evidence="1">
    <location>
        <begin position="446"/>
        <end position="467"/>
    </location>
</feature>
<evidence type="ECO:0000256" key="1">
    <source>
        <dbReference type="SAM" id="Phobius"/>
    </source>
</evidence>
<gene>
    <name evidence="2" type="ORF">ABEU20_000400</name>
</gene>
<dbReference type="InterPro" id="IPR029058">
    <property type="entry name" value="AB_hydrolase_fold"/>
</dbReference>
<dbReference type="SUPFAM" id="SSF53474">
    <property type="entry name" value="alpha/beta-Hydrolases"/>
    <property type="match status" value="1"/>
</dbReference>
<evidence type="ECO:0008006" key="4">
    <source>
        <dbReference type="Google" id="ProtNLM"/>
    </source>
</evidence>
<feature type="transmembrane region" description="Helical" evidence="1">
    <location>
        <begin position="473"/>
        <end position="496"/>
    </location>
</feature>
<comment type="caution">
    <text evidence="2">The sequence shown here is derived from an EMBL/GenBank/DDBJ whole genome shotgun (WGS) entry which is preliminary data.</text>
</comment>
<dbReference type="EMBL" id="JBDLNV010000001">
    <property type="protein sequence ID" value="MFM1721868.1"/>
    <property type="molecule type" value="Genomic_DNA"/>
</dbReference>
<accession>A0ABW9FAT8</accession>
<dbReference type="RefSeq" id="WP_420162477.1">
    <property type="nucleotide sequence ID" value="NZ_JBDLNV010000001.1"/>
</dbReference>
<protein>
    <recommendedName>
        <fullName evidence="4">Alpha/beta hydrolase</fullName>
    </recommendedName>
</protein>
<organism evidence="2 3">
    <name type="scientific">Rhodococcus parequi</name>
    <dbReference type="NCBI Taxonomy" id="3137122"/>
    <lineage>
        <taxon>Bacteria</taxon>
        <taxon>Bacillati</taxon>
        <taxon>Actinomycetota</taxon>
        <taxon>Actinomycetes</taxon>
        <taxon>Mycobacteriales</taxon>
        <taxon>Nocardiaceae</taxon>
        <taxon>Rhodococcus</taxon>
    </lineage>
</organism>
<proteinExistence type="predicted"/>
<dbReference type="Gene3D" id="3.40.50.1820">
    <property type="entry name" value="alpha/beta hydrolase"/>
    <property type="match status" value="1"/>
</dbReference>
<sequence>MSSPKVVYLHGVGGGDPEMDWLSALNDGLFRCGFGSVDRRDVIAPRYNDLLMASASRGSVPPLTYKPKDEAPSRRQYELRQARIQRLLDKDPTVKTYGFGKLPDPVAQVGGAAIAKAAPGQLKAVPNYVTSESTRGAVLRKILGELEGVSGDIVLIGHSLGSVIAIDLLDHLPESIHVRRFVTIGSPAHSEALHKGAERLLKKFPYSRVDDWSNFLSPWDPVTAGRGLTALFPAAQDFVVQLDDLNAVKVAAIGAHDSVRYLRHDTIARLIGEAVWLAPQPTYDGDSAIAVHLDDADALRLLVMQFNRQVALQITDKDSKQRFGDVAQLLREADVASARQRIEDGRPVPTELLTLVQGRMPTLPFRWSEVESVRHMAVLATSDNTAPYEIDCSDAQLDALPHIAMDLGLTSHFGEAVKEAIIEVRKEALESRSLRDRFGESAKSRWLIGAAGLALVAAAPIGLMVAAPVGLAGAAAFTSMLAAFGPGGMVGGLAAVGGLASTGTLMATVAATVGTTTQIADDPRTLVARVAAEHALKKLHLRHDVMLWWRITGMDNQINAEIRRLEPFVDEKSVRLTQLRTGHEVLERLLTFMTKHGLGPTEIGAGDDEVDMLPAISG</sequence>
<dbReference type="Proteomes" id="UP001629745">
    <property type="component" value="Unassembled WGS sequence"/>
</dbReference>
<name>A0ABW9FAT8_9NOCA</name>
<evidence type="ECO:0000313" key="3">
    <source>
        <dbReference type="Proteomes" id="UP001629745"/>
    </source>
</evidence>
<keyword evidence="1" id="KW-1133">Transmembrane helix</keyword>
<evidence type="ECO:0000313" key="2">
    <source>
        <dbReference type="EMBL" id="MFM1721868.1"/>
    </source>
</evidence>
<keyword evidence="1" id="KW-0472">Membrane</keyword>
<keyword evidence="3" id="KW-1185">Reference proteome</keyword>
<reference evidence="2 3" key="1">
    <citation type="submission" date="2023-11" db="EMBL/GenBank/DDBJ databases">
        <authorList>
            <person name="Val-Calvo J."/>
            <person name="Scortti M."/>
            <person name="Vazquez-Boland J."/>
        </authorList>
    </citation>
    <scope>NUCLEOTIDE SEQUENCE [LARGE SCALE GENOMIC DNA]</scope>
    <source>
        <strain evidence="2 3">PAM 2766</strain>
    </source>
</reference>